<keyword evidence="2" id="KW-1185">Reference proteome</keyword>
<organism evidence="1 2">
    <name type="scientific">Bacteroides gallinaceum</name>
    <dbReference type="NCBI Taxonomy" id="1462571"/>
    <lineage>
        <taxon>Bacteria</taxon>
        <taxon>Pseudomonadati</taxon>
        <taxon>Bacteroidota</taxon>
        <taxon>Bacteroidia</taxon>
        <taxon>Bacteroidales</taxon>
        <taxon>Bacteroidaceae</taxon>
        <taxon>Bacteroides</taxon>
    </lineage>
</organism>
<name>A0ABT7X4I8_9BACE</name>
<dbReference type="Proteomes" id="UP001167871">
    <property type="component" value="Unassembled WGS sequence"/>
</dbReference>
<dbReference type="EMBL" id="JAUEII010000010">
    <property type="protein sequence ID" value="MDN0049001.1"/>
    <property type="molecule type" value="Genomic_DNA"/>
</dbReference>
<gene>
    <name evidence="1" type="ORF">QVO10_06300</name>
</gene>
<reference evidence="1" key="1">
    <citation type="submission" date="2023-06" db="EMBL/GenBank/DDBJ databases">
        <authorList>
            <person name="Zeman M."/>
            <person name="Kubasova T."/>
            <person name="Jahodarova E."/>
            <person name="Nykrynova M."/>
            <person name="Rychlik I."/>
        </authorList>
    </citation>
    <scope>NUCLEOTIDE SEQUENCE</scope>
    <source>
        <strain evidence="1">84_SSukc20</strain>
    </source>
</reference>
<sequence length="142" mass="15467">MEDGKQIVFNIYGGSQQINPTAATAIQNYYGDQFAAEKLREESLNLSDLTPEAQALAVHISHVGNLTLYIAQLAQCESASALADVAMLLLEQEDKVTAELVVKAAFIKKLLALCPRLTKGNTIDNLRAAINNALAKRPRKRT</sequence>
<proteinExistence type="predicted"/>
<accession>A0ABT7X4I8</accession>
<dbReference type="RefSeq" id="WP_301639323.1">
    <property type="nucleotide sequence ID" value="NZ_JAUEII010000010.1"/>
</dbReference>
<reference evidence="1" key="2">
    <citation type="submission" date="2024-05" db="EMBL/GenBank/DDBJ databases">
        <title>Identification and characterization of horizontal gene transfer across gut microbiota members of farm animals based on homology search.</title>
        <authorList>
            <person name="Schwarzerova J."/>
            <person name="Nykrynova M."/>
            <person name="Jureckova K."/>
            <person name="Cejkova D."/>
            <person name="Rychlik I."/>
        </authorList>
    </citation>
    <scope>NUCLEOTIDE SEQUENCE</scope>
    <source>
        <strain evidence="1">84_SSukc20</strain>
    </source>
</reference>
<evidence type="ECO:0000313" key="1">
    <source>
        <dbReference type="EMBL" id="MDN0049001.1"/>
    </source>
</evidence>
<comment type="caution">
    <text evidence="1">The sequence shown here is derived from an EMBL/GenBank/DDBJ whole genome shotgun (WGS) entry which is preliminary data.</text>
</comment>
<protein>
    <submittedName>
        <fullName evidence="1">Uncharacterized protein</fullName>
    </submittedName>
</protein>
<evidence type="ECO:0000313" key="2">
    <source>
        <dbReference type="Proteomes" id="UP001167871"/>
    </source>
</evidence>